<protein>
    <submittedName>
        <fullName evidence="2">Uncharacterized protein</fullName>
    </submittedName>
</protein>
<keyword evidence="1" id="KW-0812">Transmembrane</keyword>
<dbReference type="Proteomes" id="UP000218418">
    <property type="component" value="Chromosome"/>
</dbReference>
<keyword evidence="1" id="KW-0472">Membrane</keyword>
<keyword evidence="3" id="KW-1185">Reference proteome</keyword>
<feature type="transmembrane region" description="Helical" evidence="1">
    <location>
        <begin position="29"/>
        <end position="51"/>
    </location>
</feature>
<evidence type="ECO:0000313" key="3">
    <source>
        <dbReference type="Proteomes" id="UP000218418"/>
    </source>
</evidence>
<name>A0A1Z4LTU4_9CYAN</name>
<gene>
    <name evidence="2" type="ORF">NIES267_41610</name>
</gene>
<evidence type="ECO:0000256" key="1">
    <source>
        <dbReference type="SAM" id="Phobius"/>
    </source>
</evidence>
<reference evidence="2 3" key="1">
    <citation type="submission" date="2017-06" db="EMBL/GenBank/DDBJ databases">
        <title>Genome sequencing of cyanobaciteial culture collection at National Institute for Environmental Studies (NIES).</title>
        <authorList>
            <person name="Hirose Y."/>
            <person name="Shimura Y."/>
            <person name="Fujisawa T."/>
            <person name="Nakamura Y."/>
            <person name="Kawachi M."/>
        </authorList>
    </citation>
    <scope>NUCLEOTIDE SEQUENCE [LARGE SCALE GENOMIC DNA]</scope>
    <source>
        <strain evidence="2 3">NIES-267</strain>
    </source>
</reference>
<evidence type="ECO:0000313" key="2">
    <source>
        <dbReference type="EMBL" id="BAY84665.1"/>
    </source>
</evidence>
<organism evidence="2 3">
    <name type="scientific">Calothrix parasitica NIES-267</name>
    <dbReference type="NCBI Taxonomy" id="1973488"/>
    <lineage>
        <taxon>Bacteria</taxon>
        <taxon>Bacillati</taxon>
        <taxon>Cyanobacteriota</taxon>
        <taxon>Cyanophyceae</taxon>
        <taxon>Nostocales</taxon>
        <taxon>Calotrichaceae</taxon>
        <taxon>Calothrix</taxon>
    </lineage>
</organism>
<accession>A0A1Z4LTU4</accession>
<keyword evidence="1" id="KW-1133">Transmembrane helix</keyword>
<sequence>MQLLPKQDKKGTSHNPRVVAKRHLKKVDLVLWVCCATVGLGSVLSAAAIVVGRRSEVSPSVSKVNRALEMTQSRRRAYIEKLTRTDFNPNELQNYGVDGSGILTGWRQLGAAKWSGEILQDINKQQSNENSAFFRLHHMAVLAIAKQDTMDALVEVASGNDSFTYSYTKTDGTKVKQRLGTGGAAVLLLGKLEAIDYAENLQNRPIVDFNQMVTQIQTVQEPYALSQANYLRVQGYKDPVRQLSEVPKIRERIAESLRKRRLKLQQLKKSKPNKGD</sequence>
<dbReference type="AlphaFoldDB" id="A0A1Z4LTU4"/>
<dbReference type="EMBL" id="AP018227">
    <property type="protein sequence ID" value="BAY84665.1"/>
    <property type="molecule type" value="Genomic_DNA"/>
</dbReference>
<dbReference type="OrthoDB" id="480009at2"/>
<proteinExistence type="predicted"/>